<evidence type="ECO:0000313" key="2">
    <source>
        <dbReference type="Proteomes" id="UP000027178"/>
    </source>
</evidence>
<evidence type="ECO:0000313" key="1">
    <source>
        <dbReference type="EMBL" id="KDN83458.1"/>
    </source>
</evidence>
<reference evidence="1 2" key="1">
    <citation type="submission" date="2014-05" db="EMBL/GenBank/DDBJ databases">
        <title>Draft Genome Sequence of Kitasatospora cheerisanensis KCTC 2395.</title>
        <authorList>
            <person name="Nam D.H."/>
        </authorList>
    </citation>
    <scope>NUCLEOTIDE SEQUENCE [LARGE SCALE GENOMIC DNA]</scope>
    <source>
        <strain evidence="1 2">KCTC 2395</strain>
    </source>
</reference>
<dbReference type="HOGENOM" id="CLU_1376558_0_0_11"/>
<proteinExistence type="predicted"/>
<dbReference type="RefSeq" id="WP_035865941.1">
    <property type="nucleotide sequence ID" value="NZ_KK853997.1"/>
</dbReference>
<comment type="caution">
    <text evidence="1">The sequence shown here is derived from an EMBL/GenBank/DDBJ whole genome shotgun (WGS) entry which is preliminary data.</text>
</comment>
<sequence length="198" mass="21319">MTTHHPAPGEIRAATLRGPAGPWTIHATAHILDTGARYLLATLTGIPDPSTIEPPHTTHVSALTAPADQPGWWTCTRATTEHLAPVDIHIGPVIGHDHTALDERGDHALTALRPYRRPIAPNAPLGESWLSHLAAWQTWTTATAELADAARRGRDAIVAGLADGNVNRDTIGRIIGTHRTAVPQIRTRHRAAREKMTA</sequence>
<organism evidence="1 2">
    <name type="scientific">Kitasatospora cheerisanensis KCTC 2395</name>
    <dbReference type="NCBI Taxonomy" id="1348663"/>
    <lineage>
        <taxon>Bacteria</taxon>
        <taxon>Bacillati</taxon>
        <taxon>Actinomycetota</taxon>
        <taxon>Actinomycetes</taxon>
        <taxon>Kitasatosporales</taxon>
        <taxon>Streptomycetaceae</taxon>
        <taxon>Kitasatospora</taxon>
    </lineage>
</organism>
<accession>A0A066YPI0</accession>
<dbReference type="Proteomes" id="UP000027178">
    <property type="component" value="Unassembled WGS sequence"/>
</dbReference>
<keyword evidence="2" id="KW-1185">Reference proteome</keyword>
<protein>
    <submittedName>
        <fullName evidence="1">Uncharacterized protein</fullName>
    </submittedName>
</protein>
<dbReference type="AlphaFoldDB" id="A0A066YPI0"/>
<dbReference type="PATRIC" id="fig|1348663.4.peg.4776"/>
<gene>
    <name evidence="1" type="ORF">KCH_49400</name>
</gene>
<name>A0A066YPI0_9ACTN</name>
<dbReference type="EMBL" id="JNBY01000095">
    <property type="protein sequence ID" value="KDN83458.1"/>
    <property type="molecule type" value="Genomic_DNA"/>
</dbReference>